<comment type="similarity">
    <text evidence="2">Belongs to the EamA transporter family.</text>
</comment>
<evidence type="ECO:0000256" key="2">
    <source>
        <dbReference type="ARBA" id="ARBA00007362"/>
    </source>
</evidence>
<organism evidence="7 8">
    <name type="scientific">Nocardioides lianchengensis</name>
    <dbReference type="NCBI Taxonomy" id="1045774"/>
    <lineage>
        <taxon>Bacteria</taxon>
        <taxon>Bacillati</taxon>
        <taxon>Actinomycetota</taxon>
        <taxon>Actinomycetes</taxon>
        <taxon>Propionibacteriales</taxon>
        <taxon>Nocardioidaceae</taxon>
        <taxon>Nocardioides</taxon>
    </lineage>
</organism>
<gene>
    <name evidence="7" type="ORF">SAMN05421872_11585</name>
</gene>
<name>A0A1G7AE01_9ACTN</name>
<dbReference type="STRING" id="1045774.SAMN05421872_11585"/>
<dbReference type="InterPro" id="IPR000620">
    <property type="entry name" value="EamA_dom"/>
</dbReference>
<reference evidence="7 8" key="1">
    <citation type="submission" date="2016-10" db="EMBL/GenBank/DDBJ databases">
        <authorList>
            <person name="de Groot N.N."/>
        </authorList>
    </citation>
    <scope>NUCLEOTIDE SEQUENCE [LARGE SCALE GENOMIC DNA]</scope>
    <source>
        <strain evidence="7 8">CGMCC 4.6858</strain>
    </source>
</reference>
<protein>
    <submittedName>
        <fullName evidence="7">Drug/metabolite transporter, DME family</fullName>
    </submittedName>
</protein>
<dbReference type="SUPFAM" id="SSF103481">
    <property type="entry name" value="Multidrug resistance efflux transporter EmrE"/>
    <property type="match status" value="2"/>
</dbReference>
<dbReference type="AlphaFoldDB" id="A0A1G7AE01"/>
<evidence type="ECO:0000313" key="7">
    <source>
        <dbReference type="EMBL" id="SDE13154.1"/>
    </source>
</evidence>
<keyword evidence="3" id="KW-0812">Transmembrane</keyword>
<dbReference type="GO" id="GO:0016020">
    <property type="term" value="C:membrane"/>
    <property type="evidence" value="ECO:0007669"/>
    <property type="project" value="UniProtKB-SubCell"/>
</dbReference>
<dbReference type="InterPro" id="IPR037185">
    <property type="entry name" value="EmrE-like"/>
</dbReference>
<keyword evidence="4" id="KW-1133">Transmembrane helix</keyword>
<dbReference type="OrthoDB" id="4937919at2"/>
<dbReference type="RefSeq" id="WP_090860585.1">
    <property type="nucleotide sequence ID" value="NZ_FMZM01000015.1"/>
</dbReference>
<evidence type="ECO:0000256" key="5">
    <source>
        <dbReference type="ARBA" id="ARBA00023136"/>
    </source>
</evidence>
<evidence type="ECO:0000256" key="4">
    <source>
        <dbReference type="ARBA" id="ARBA00022989"/>
    </source>
</evidence>
<sequence length="311" mass="30915">MSRSTPASPLSARAGLVQVSLAGVLWGTGGLAVQVVRDVLPMSVLVISAWRMVVAALVLAAALVLTRQVAGVVRLLRTHPWQAALVGTATATYQALYFASVVQVGVTVATVVSLGLAPVLLTLGEAVRDRRVPDAGHLLVLGAALTGLLLVSGTAHAGETGPHPLLGLLLAVGSGSAYALTTALGRPLAQTSSPLALTTTTTTVGALALLPVAALSALSGSPVLTADPVALGTLLYLGVMTMALAYGLLYAGLRTTPGSAAVVATLLEPVTAAVVAAIFLGERLGPLAVLGTALILLAVAGLGRKPAVPPG</sequence>
<proteinExistence type="inferred from homology"/>
<dbReference type="PANTHER" id="PTHR32322">
    <property type="entry name" value="INNER MEMBRANE TRANSPORTER"/>
    <property type="match status" value="1"/>
</dbReference>
<evidence type="ECO:0000256" key="3">
    <source>
        <dbReference type="ARBA" id="ARBA00022692"/>
    </source>
</evidence>
<dbReference type="PANTHER" id="PTHR32322:SF2">
    <property type="entry name" value="EAMA DOMAIN-CONTAINING PROTEIN"/>
    <property type="match status" value="1"/>
</dbReference>
<dbReference type="Proteomes" id="UP000199034">
    <property type="component" value="Unassembled WGS sequence"/>
</dbReference>
<feature type="domain" description="EamA" evidence="6">
    <location>
        <begin position="166"/>
        <end position="302"/>
    </location>
</feature>
<feature type="domain" description="EamA" evidence="6">
    <location>
        <begin position="15"/>
        <end position="152"/>
    </location>
</feature>
<evidence type="ECO:0000259" key="6">
    <source>
        <dbReference type="Pfam" id="PF00892"/>
    </source>
</evidence>
<dbReference type="InterPro" id="IPR050638">
    <property type="entry name" value="AA-Vitamin_Transporters"/>
</dbReference>
<accession>A0A1G7AE01</accession>
<dbReference type="Pfam" id="PF00892">
    <property type="entry name" value="EamA"/>
    <property type="match status" value="2"/>
</dbReference>
<evidence type="ECO:0000256" key="1">
    <source>
        <dbReference type="ARBA" id="ARBA00004141"/>
    </source>
</evidence>
<keyword evidence="8" id="KW-1185">Reference proteome</keyword>
<dbReference type="EMBL" id="FMZM01000015">
    <property type="protein sequence ID" value="SDE13154.1"/>
    <property type="molecule type" value="Genomic_DNA"/>
</dbReference>
<keyword evidence="5" id="KW-0472">Membrane</keyword>
<evidence type="ECO:0000313" key="8">
    <source>
        <dbReference type="Proteomes" id="UP000199034"/>
    </source>
</evidence>
<comment type="subcellular location">
    <subcellularLocation>
        <location evidence="1">Membrane</location>
        <topology evidence="1">Multi-pass membrane protein</topology>
    </subcellularLocation>
</comment>